<evidence type="ECO:0000313" key="2">
    <source>
        <dbReference type="Proteomes" id="UP001152622"/>
    </source>
</evidence>
<reference evidence="1" key="1">
    <citation type="journal article" date="2023" name="Science">
        <title>Genome structures resolve the early diversification of teleost fishes.</title>
        <authorList>
            <person name="Parey E."/>
            <person name="Louis A."/>
            <person name="Montfort J."/>
            <person name="Bouchez O."/>
            <person name="Roques C."/>
            <person name="Iampietro C."/>
            <person name="Lluch J."/>
            <person name="Castinel A."/>
            <person name="Donnadieu C."/>
            <person name="Desvignes T."/>
            <person name="Floi Bucao C."/>
            <person name="Jouanno E."/>
            <person name="Wen M."/>
            <person name="Mejri S."/>
            <person name="Dirks R."/>
            <person name="Jansen H."/>
            <person name="Henkel C."/>
            <person name="Chen W.J."/>
            <person name="Zahm M."/>
            <person name="Cabau C."/>
            <person name="Klopp C."/>
            <person name="Thompson A.W."/>
            <person name="Robinson-Rechavi M."/>
            <person name="Braasch I."/>
            <person name="Lecointre G."/>
            <person name="Bobe J."/>
            <person name="Postlethwait J.H."/>
            <person name="Berthelot C."/>
            <person name="Roest Crollius H."/>
            <person name="Guiguen Y."/>
        </authorList>
    </citation>
    <scope>NUCLEOTIDE SEQUENCE</scope>
    <source>
        <strain evidence="1">WJC10195</strain>
    </source>
</reference>
<dbReference type="Proteomes" id="UP001152622">
    <property type="component" value="Chromosome 6"/>
</dbReference>
<gene>
    <name evidence="1" type="ORF">SKAU_G00184650</name>
</gene>
<protein>
    <submittedName>
        <fullName evidence="1">Uncharacterized protein</fullName>
    </submittedName>
</protein>
<organism evidence="1 2">
    <name type="scientific">Synaphobranchus kaupii</name>
    <name type="common">Kaup's arrowtooth eel</name>
    <dbReference type="NCBI Taxonomy" id="118154"/>
    <lineage>
        <taxon>Eukaryota</taxon>
        <taxon>Metazoa</taxon>
        <taxon>Chordata</taxon>
        <taxon>Craniata</taxon>
        <taxon>Vertebrata</taxon>
        <taxon>Euteleostomi</taxon>
        <taxon>Actinopterygii</taxon>
        <taxon>Neopterygii</taxon>
        <taxon>Teleostei</taxon>
        <taxon>Anguilliformes</taxon>
        <taxon>Synaphobranchidae</taxon>
        <taxon>Synaphobranchus</taxon>
    </lineage>
</organism>
<comment type="caution">
    <text evidence="1">The sequence shown here is derived from an EMBL/GenBank/DDBJ whole genome shotgun (WGS) entry which is preliminary data.</text>
</comment>
<dbReference type="EMBL" id="JAINUF010000006">
    <property type="protein sequence ID" value="KAJ8355671.1"/>
    <property type="molecule type" value="Genomic_DNA"/>
</dbReference>
<name>A0A9Q1FCI4_SYNKA</name>
<accession>A0A9Q1FCI4</accession>
<proteinExistence type="predicted"/>
<keyword evidence="2" id="KW-1185">Reference proteome</keyword>
<evidence type="ECO:0000313" key="1">
    <source>
        <dbReference type="EMBL" id="KAJ8355671.1"/>
    </source>
</evidence>
<dbReference type="AlphaFoldDB" id="A0A9Q1FCI4"/>
<sequence length="121" mass="13403">MSEPLGCKVSRSKLLPPCQSGQCKYAIVPFSLLNIPGIERPVPPGTASGRRFLLRPSSSEGILRRTNPQRRTKAETSLLFLFLFLSISTTVRSGGRSGKGPQRRQITPLKREVLWGPARCR</sequence>